<dbReference type="PANTHER" id="PTHR33545:SF5">
    <property type="entry name" value="UPF0750 MEMBRANE PROTEIN YITT"/>
    <property type="match status" value="1"/>
</dbReference>
<feature type="transmembrane region" description="Helical" evidence="6">
    <location>
        <begin position="112"/>
        <end position="134"/>
    </location>
</feature>
<dbReference type="RefSeq" id="WP_087243631.1">
    <property type="nucleotide sequence ID" value="NZ_AP031415.1"/>
</dbReference>
<dbReference type="Pfam" id="PF10035">
    <property type="entry name" value="DUF2179"/>
    <property type="match status" value="1"/>
</dbReference>
<keyword evidence="9" id="KW-1185">Reference proteome</keyword>
<evidence type="ECO:0000256" key="6">
    <source>
        <dbReference type="SAM" id="Phobius"/>
    </source>
</evidence>
<evidence type="ECO:0000256" key="3">
    <source>
        <dbReference type="ARBA" id="ARBA00022692"/>
    </source>
</evidence>
<reference evidence="8 9" key="1">
    <citation type="journal article" date="2018" name="BMC Genomics">
        <title>Whole genome sequencing and function prediction of 133 gut anaerobes isolated from chicken caecum in pure cultures.</title>
        <authorList>
            <person name="Medvecky M."/>
            <person name="Cejkova D."/>
            <person name="Polansky O."/>
            <person name="Karasova D."/>
            <person name="Kubasova T."/>
            <person name="Cizek A."/>
            <person name="Rychlik I."/>
        </authorList>
    </citation>
    <scope>NUCLEOTIDE SEQUENCE [LARGE SCALE GENOMIC DNA]</scope>
    <source>
        <strain evidence="8 9">An13</strain>
    </source>
</reference>
<feature type="transmembrane region" description="Helical" evidence="6">
    <location>
        <begin position="87"/>
        <end position="106"/>
    </location>
</feature>
<dbReference type="InterPro" id="IPR019264">
    <property type="entry name" value="DUF2179"/>
</dbReference>
<dbReference type="OrthoDB" id="9779786at2"/>
<evidence type="ECO:0000313" key="8">
    <source>
        <dbReference type="EMBL" id="OUQ33551.1"/>
    </source>
</evidence>
<comment type="subcellular location">
    <subcellularLocation>
        <location evidence="1">Cell membrane</location>
        <topology evidence="1">Multi-pass membrane protein</topology>
    </subcellularLocation>
</comment>
<proteinExistence type="predicted"/>
<dbReference type="PIRSF" id="PIRSF006483">
    <property type="entry name" value="Membrane_protein_YitT"/>
    <property type="match status" value="1"/>
</dbReference>
<name>A0A1Y4SX63_9FIRM</name>
<feature type="transmembrane region" description="Helical" evidence="6">
    <location>
        <begin position="155"/>
        <end position="175"/>
    </location>
</feature>
<dbReference type="InterPro" id="IPR003740">
    <property type="entry name" value="YitT"/>
</dbReference>
<dbReference type="Gene3D" id="3.30.70.120">
    <property type="match status" value="1"/>
</dbReference>
<evidence type="ECO:0000313" key="9">
    <source>
        <dbReference type="Proteomes" id="UP000195305"/>
    </source>
</evidence>
<keyword evidence="3 6" id="KW-0812">Transmembrane</keyword>
<evidence type="ECO:0000256" key="5">
    <source>
        <dbReference type="ARBA" id="ARBA00023136"/>
    </source>
</evidence>
<evidence type="ECO:0000256" key="4">
    <source>
        <dbReference type="ARBA" id="ARBA00022989"/>
    </source>
</evidence>
<evidence type="ECO:0000256" key="1">
    <source>
        <dbReference type="ARBA" id="ARBA00004651"/>
    </source>
</evidence>
<dbReference type="Proteomes" id="UP000195305">
    <property type="component" value="Unassembled WGS sequence"/>
</dbReference>
<dbReference type="PANTHER" id="PTHR33545">
    <property type="entry name" value="UPF0750 MEMBRANE PROTEIN YITT-RELATED"/>
    <property type="match status" value="1"/>
</dbReference>
<protein>
    <recommendedName>
        <fullName evidence="7">DUF2179 domain-containing protein</fullName>
    </recommendedName>
</protein>
<dbReference type="InterPro" id="IPR015867">
    <property type="entry name" value="N-reg_PII/ATP_PRibTrfase_C"/>
</dbReference>
<dbReference type="AlphaFoldDB" id="A0A1Y4SX63"/>
<comment type="caution">
    <text evidence="8">The sequence shown here is derived from an EMBL/GenBank/DDBJ whole genome shotgun (WGS) entry which is preliminary data.</text>
</comment>
<dbReference type="CDD" id="cd16380">
    <property type="entry name" value="YitT_C"/>
    <property type="match status" value="1"/>
</dbReference>
<keyword evidence="5 6" id="KW-0472">Membrane</keyword>
<organism evidence="8 9">
    <name type="scientific">Massilimicrobiota timonensis</name>
    <dbReference type="NCBI Taxonomy" id="1776392"/>
    <lineage>
        <taxon>Bacteria</taxon>
        <taxon>Bacillati</taxon>
        <taxon>Bacillota</taxon>
        <taxon>Erysipelotrichia</taxon>
        <taxon>Erysipelotrichales</taxon>
        <taxon>Erysipelotrichaceae</taxon>
        <taxon>Massilimicrobiota</taxon>
    </lineage>
</organism>
<dbReference type="Pfam" id="PF02588">
    <property type="entry name" value="YitT_membrane"/>
    <property type="match status" value="1"/>
</dbReference>
<sequence length="286" mass="32444">MYNFLKKHLFCFLCVLFASLIMSFNIKTFVNAVGLIPSGFNGLSLLLQRTFYQFFEINIPYFIINISLNVFPALIGFYFIGKKFTGYSILMIIFNSFLVDIIPSTPITYDSLLVSVFGGIMNGIAIVIALYGGASSGGTDFVAIYLSYKLKKPSWNFIFIFNMLILIIAGFLFGFEAAMYSIIFQFVSTQIIEKFHQKDHKITLIIITQKPNLLSQKLMEQTHHGVTLIQGEGCYSHEQKTILYTVIGADEVRHVSHLCKKLDSSVFINIICSKDIKGQFYQKPLE</sequence>
<keyword evidence="4 6" id="KW-1133">Transmembrane helix</keyword>
<gene>
    <name evidence="8" type="ORF">B5E75_09610</name>
</gene>
<feature type="domain" description="DUF2179" evidence="7">
    <location>
        <begin position="224"/>
        <end position="278"/>
    </location>
</feature>
<dbReference type="GO" id="GO:0005886">
    <property type="term" value="C:plasma membrane"/>
    <property type="evidence" value="ECO:0007669"/>
    <property type="project" value="UniProtKB-SubCell"/>
</dbReference>
<feature type="transmembrane region" description="Helical" evidence="6">
    <location>
        <begin position="59"/>
        <end position="80"/>
    </location>
</feature>
<accession>A0A1Y4SX63</accession>
<evidence type="ECO:0000256" key="2">
    <source>
        <dbReference type="ARBA" id="ARBA00022475"/>
    </source>
</evidence>
<evidence type="ECO:0000259" key="7">
    <source>
        <dbReference type="Pfam" id="PF10035"/>
    </source>
</evidence>
<dbReference type="EMBL" id="NFLJ01000028">
    <property type="protein sequence ID" value="OUQ33551.1"/>
    <property type="molecule type" value="Genomic_DNA"/>
</dbReference>
<dbReference type="InterPro" id="IPR051461">
    <property type="entry name" value="UPF0750_membrane"/>
</dbReference>
<keyword evidence="2" id="KW-1003">Cell membrane</keyword>